<sequence>MADNNVHQIDERRRTSRSGNGGDGMSGDLEKRVEKLEASMSEIKQDLAILKTRSENFSTKSDLMALTNTFKTEQMALQVELHKALSGQTKWMIGAIFTAVALSLTAAKYLF</sequence>
<keyword evidence="2" id="KW-0472">Membrane</keyword>
<feature type="transmembrane region" description="Helical" evidence="2">
    <location>
        <begin position="91"/>
        <end position="110"/>
    </location>
</feature>
<reference evidence="3" key="1">
    <citation type="journal article" date="2018" name="Genome Biol.">
        <title>SKESA: strategic k-mer extension for scrupulous assemblies.</title>
        <authorList>
            <person name="Souvorov A."/>
            <person name="Agarwala R."/>
            <person name="Lipman D.J."/>
        </authorList>
    </citation>
    <scope>NUCLEOTIDE SEQUENCE</scope>
    <source>
        <strain evidence="4">MA.CK_98/00010293</strain>
        <strain evidence="3">MA.CK_98/00011463</strain>
    </source>
</reference>
<name>A0A759GZ85_SALER</name>
<protein>
    <recommendedName>
        <fullName evidence="5">Hemolysin XhlA</fullName>
    </recommendedName>
</protein>
<evidence type="ECO:0000256" key="1">
    <source>
        <dbReference type="SAM" id="MobiDB-lite"/>
    </source>
</evidence>
<organism evidence="3">
    <name type="scientific">Salmonella enterica</name>
    <name type="common">Salmonella choleraesuis</name>
    <dbReference type="NCBI Taxonomy" id="28901"/>
    <lineage>
        <taxon>Bacteria</taxon>
        <taxon>Pseudomonadati</taxon>
        <taxon>Pseudomonadota</taxon>
        <taxon>Gammaproteobacteria</taxon>
        <taxon>Enterobacterales</taxon>
        <taxon>Enterobacteriaceae</taxon>
        <taxon>Salmonella</taxon>
    </lineage>
</organism>
<evidence type="ECO:0000313" key="3">
    <source>
        <dbReference type="EMBL" id="HAG1882574.1"/>
    </source>
</evidence>
<reference evidence="3" key="2">
    <citation type="submission" date="2020-02" db="EMBL/GenBank/DDBJ databases">
        <authorList>
            <consortium name="NCBI Pathogen Detection Project"/>
        </authorList>
    </citation>
    <scope>NUCLEOTIDE SEQUENCE</scope>
    <source>
        <strain evidence="4">MA.CK_98/00010293</strain>
        <strain evidence="3">MA.CK_98/00011463</strain>
    </source>
</reference>
<proteinExistence type="predicted"/>
<accession>A0A759GZ85</accession>
<dbReference type="AlphaFoldDB" id="A0A759GZ85"/>
<evidence type="ECO:0008006" key="5">
    <source>
        <dbReference type="Google" id="ProtNLM"/>
    </source>
</evidence>
<feature type="region of interest" description="Disordered" evidence="1">
    <location>
        <begin position="1"/>
        <end position="31"/>
    </location>
</feature>
<evidence type="ECO:0000313" key="4">
    <source>
        <dbReference type="EMBL" id="HAG5358528.1"/>
    </source>
</evidence>
<keyword evidence="2" id="KW-0812">Transmembrane</keyword>
<comment type="caution">
    <text evidence="3">The sequence shown here is derived from an EMBL/GenBank/DDBJ whole genome shotgun (WGS) entry which is preliminary data.</text>
</comment>
<dbReference type="EMBL" id="DAAYQT010000018">
    <property type="protein sequence ID" value="HAG5358528.1"/>
    <property type="molecule type" value="Genomic_DNA"/>
</dbReference>
<dbReference type="EMBL" id="DAAXOF010000016">
    <property type="protein sequence ID" value="HAG1882574.1"/>
    <property type="molecule type" value="Genomic_DNA"/>
</dbReference>
<evidence type="ECO:0000256" key="2">
    <source>
        <dbReference type="SAM" id="Phobius"/>
    </source>
</evidence>
<keyword evidence="2" id="KW-1133">Transmembrane helix</keyword>
<gene>
    <name evidence="4" type="ORF">G8O64_004181</name>
    <name evidence="3" type="ORF">G8V93_004098</name>
</gene>
<dbReference type="RefSeq" id="WP_241066187.1">
    <property type="nucleotide sequence ID" value="NZ_CP092861.1"/>
</dbReference>